<dbReference type="PANTHER" id="PTHR46558:SF11">
    <property type="entry name" value="HTH-TYPE TRANSCRIPTIONAL REGULATOR XRE"/>
    <property type="match status" value="1"/>
</dbReference>
<dbReference type="PANTHER" id="PTHR46558">
    <property type="entry name" value="TRACRIPTIONAL REGULATORY PROTEIN-RELATED-RELATED"/>
    <property type="match status" value="1"/>
</dbReference>
<dbReference type="Gene3D" id="1.10.260.40">
    <property type="entry name" value="lambda repressor-like DNA-binding domains"/>
    <property type="match status" value="1"/>
</dbReference>
<name>A0ABV2M776_9FIRM</name>
<evidence type="ECO:0000313" key="3">
    <source>
        <dbReference type="EMBL" id="MET3752319.1"/>
    </source>
</evidence>
<dbReference type="EMBL" id="JBEPMJ010000046">
    <property type="protein sequence ID" value="MET3752319.1"/>
    <property type="molecule type" value="Genomic_DNA"/>
</dbReference>
<dbReference type="PROSITE" id="PS50943">
    <property type="entry name" value="HTH_CROC1"/>
    <property type="match status" value="1"/>
</dbReference>
<gene>
    <name evidence="3" type="ORF">ABID24_003589</name>
</gene>
<dbReference type="SMART" id="SM00530">
    <property type="entry name" value="HTH_XRE"/>
    <property type="match status" value="1"/>
</dbReference>
<sequence length="90" mass="10331">MVNYIICIERGNKMTSRKKSEKLRVAKVLSEERKKKENHQKDLAKYCGVSKSAVSKWESGLSYPSIPQLPLIADYYGITIQKLLTGREKQ</sequence>
<organism evidence="3 4">
    <name type="scientific">Blautia caecimuris</name>
    <dbReference type="NCBI Taxonomy" id="1796615"/>
    <lineage>
        <taxon>Bacteria</taxon>
        <taxon>Bacillati</taxon>
        <taxon>Bacillota</taxon>
        <taxon>Clostridia</taxon>
        <taxon>Lachnospirales</taxon>
        <taxon>Lachnospiraceae</taxon>
        <taxon>Blautia</taxon>
    </lineage>
</organism>
<dbReference type="Proteomes" id="UP001549106">
    <property type="component" value="Unassembled WGS sequence"/>
</dbReference>
<feature type="domain" description="HTH cro/C1-type" evidence="2">
    <location>
        <begin position="29"/>
        <end position="83"/>
    </location>
</feature>
<protein>
    <submittedName>
        <fullName evidence="3">Transcriptional regulator with XRE-family HTH domain</fullName>
    </submittedName>
</protein>
<dbReference type="InterPro" id="IPR010982">
    <property type="entry name" value="Lambda_DNA-bd_dom_sf"/>
</dbReference>
<keyword evidence="1" id="KW-0238">DNA-binding</keyword>
<dbReference type="CDD" id="cd00093">
    <property type="entry name" value="HTH_XRE"/>
    <property type="match status" value="1"/>
</dbReference>
<keyword evidence="4" id="KW-1185">Reference proteome</keyword>
<proteinExistence type="predicted"/>
<evidence type="ECO:0000313" key="4">
    <source>
        <dbReference type="Proteomes" id="UP001549106"/>
    </source>
</evidence>
<accession>A0ABV2M776</accession>
<dbReference type="InterPro" id="IPR001387">
    <property type="entry name" value="Cro/C1-type_HTH"/>
</dbReference>
<comment type="caution">
    <text evidence="3">The sequence shown here is derived from an EMBL/GenBank/DDBJ whole genome shotgun (WGS) entry which is preliminary data.</text>
</comment>
<dbReference type="Pfam" id="PF01381">
    <property type="entry name" value="HTH_3"/>
    <property type="match status" value="1"/>
</dbReference>
<evidence type="ECO:0000259" key="2">
    <source>
        <dbReference type="PROSITE" id="PS50943"/>
    </source>
</evidence>
<reference evidence="3 4" key="1">
    <citation type="submission" date="2024-06" db="EMBL/GenBank/DDBJ databases">
        <title>Genomic Encyclopedia of Type Strains, Phase IV (KMG-IV): sequencing the most valuable type-strain genomes for metagenomic binning, comparative biology and taxonomic classification.</title>
        <authorList>
            <person name="Goeker M."/>
        </authorList>
    </citation>
    <scope>NUCLEOTIDE SEQUENCE [LARGE SCALE GENOMIC DNA]</scope>
    <source>
        <strain evidence="3 4">DSM 29492</strain>
    </source>
</reference>
<dbReference type="SUPFAM" id="SSF47413">
    <property type="entry name" value="lambda repressor-like DNA-binding domains"/>
    <property type="match status" value="1"/>
</dbReference>
<dbReference type="RefSeq" id="WP_257465639.1">
    <property type="nucleotide sequence ID" value="NZ_JANJZT010000045.1"/>
</dbReference>
<evidence type="ECO:0000256" key="1">
    <source>
        <dbReference type="ARBA" id="ARBA00023125"/>
    </source>
</evidence>